<dbReference type="InterPro" id="IPR029045">
    <property type="entry name" value="ClpP/crotonase-like_dom_sf"/>
</dbReference>
<dbReference type="OrthoDB" id="5935280at2"/>
<proteinExistence type="predicted"/>
<keyword evidence="1" id="KW-0472">Membrane</keyword>
<dbReference type="AlphaFoldDB" id="A0A0K6GZA4"/>
<accession>A0A0K6GZA4</accession>
<evidence type="ECO:0000313" key="3">
    <source>
        <dbReference type="Proteomes" id="UP000182598"/>
    </source>
</evidence>
<protein>
    <submittedName>
        <fullName evidence="2">Uncharacterized protein</fullName>
    </submittedName>
</protein>
<keyword evidence="1" id="KW-0812">Transmembrane</keyword>
<dbReference type="RefSeq" id="WP_055438466.1">
    <property type="nucleotide sequence ID" value="NZ_CYHB01000001.1"/>
</dbReference>
<reference evidence="3" key="1">
    <citation type="submission" date="2015-08" db="EMBL/GenBank/DDBJ databases">
        <authorList>
            <person name="Varghese N."/>
        </authorList>
    </citation>
    <scope>NUCLEOTIDE SEQUENCE [LARGE SCALE GENOMIC DNA]</scope>
    <source>
        <strain evidence="3">DSM 27808</strain>
    </source>
</reference>
<organism evidence="2 3">
    <name type="scientific">Pseudidiomarina woesei</name>
    <dbReference type="NCBI Taxonomy" id="1381080"/>
    <lineage>
        <taxon>Bacteria</taxon>
        <taxon>Pseudomonadati</taxon>
        <taxon>Pseudomonadota</taxon>
        <taxon>Gammaproteobacteria</taxon>
        <taxon>Alteromonadales</taxon>
        <taxon>Idiomarinaceae</taxon>
        <taxon>Pseudidiomarina</taxon>
    </lineage>
</organism>
<dbReference type="SUPFAM" id="SSF52096">
    <property type="entry name" value="ClpP/crotonase"/>
    <property type="match status" value="1"/>
</dbReference>
<feature type="transmembrane region" description="Helical" evidence="1">
    <location>
        <begin position="86"/>
        <end position="110"/>
    </location>
</feature>
<feature type="transmembrane region" description="Helical" evidence="1">
    <location>
        <begin position="52"/>
        <end position="74"/>
    </location>
</feature>
<evidence type="ECO:0000313" key="2">
    <source>
        <dbReference type="EMBL" id="CUA83954.1"/>
    </source>
</evidence>
<name>A0A0K6GZA4_9GAMM</name>
<keyword evidence="1" id="KW-1133">Transmembrane helix</keyword>
<gene>
    <name evidence="2" type="ORF">Ga0061064_0821</name>
</gene>
<feature type="transmembrane region" description="Helical" evidence="1">
    <location>
        <begin position="20"/>
        <end position="40"/>
    </location>
</feature>
<dbReference type="Gene3D" id="3.90.226.10">
    <property type="entry name" value="2-enoyl-CoA Hydratase, Chain A, domain 1"/>
    <property type="match status" value="1"/>
</dbReference>
<keyword evidence="3" id="KW-1185">Reference proteome</keyword>
<evidence type="ECO:0000256" key="1">
    <source>
        <dbReference type="SAM" id="Phobius"/>
    </source>
</evidence>
<sequence length="485" mass="54761">MKNYIKRHWRGELSLAKAFWVNGALLGMAMNFLVGVFNYTGLTDGMQWQVRVAMVILLPAILITVGVWQIVGIWRSAENYTRSKFLPFLVKFIMGMNALALIVTPFAILAQLQILLSGIMSPTYQVDVSDDRNTLLINGEINLGISDDIEQLLEQHRGVTRVQLSSIGGDLDESYRVQDIIQLHRLDTYVEDHCYSACTLVFIAGRNRVISSDAVLGFHQYEMSLKTRESDAMAQRMQNKDAVYFRNRGVTQAFTNKMFQAANDDMWEPTHEELLQAGVVHRIHNIVEEELLSLPAFQIIAARKPEAFRQFVAEIDALPRDEDAPDIVATMVQNFTLSMRLEALASATDELVLENIRQELAMYKALNAAQPLLCVQALYPQNYGFVSSKELAPFLNQQKANQLLVDVLESGLGQPTAIIDYTPAEDDLVEILTIMGERADPLRTDIPDNTEGYRAHCTALIELYETAFSTLPYDRQVNLVRYLTE</sequence>
<dbReference type="EMBL" id="CYHB01000001">
    <property type="protein sequence ID" value="CUA83954.1"/>
    <property type="molecule type" value="Genomic_DNA"/>
</dbReference>
<dbReference type="Proteomes" id="UP000182598">
    <property type="component" value="Unassembled WGS sequence"/>
</dbReference>